<keyword evidence="2" id="KW-1185">Reference proteome</keyword>
<dbReference type="AlphaFoldDB" id="A0A845MH30"/>
<comment type="caution">
    <text evidence="1">The sequence shown here is derived from an EMBL/GenBank/DDBJ whole genome shotgun (WGS) entry which is preliminary data.</text>
</comment>
<sequence>MFDLVIMVDWSAASAPGRITPSPDRCWIAWADGAACSEAEYFRTRAACMARIHELLRACKGAACVGFDFPFGYPAGCGLGGGRTAAVRIAAELTSDDRDRNNRFDVAADLNKIISGSVGPFWGCPATSESTYLTAKKPPFAFDKFTEWRIVEKFLKDKKKQHSISSVWKLYTTGSVGSQALTGLRELSNLARQPGIAHRVKFWPFETQWEKDLDGIILTEIWPSLRHEAEYDHPIKDARQVLACRDWLLDKMKNGLAESAFSAPAWLTTEEEQKCRLEEGWILGVR</sequence>
<gene>
    <name evidence="1" type="ORF">GQF03_12355</name>
</gene>
<accession>A0A845MH30</accession>
<reference evidence="1 2" key="1">
    <citation type="journal article" date="2014" name="Int. J. Syst. Evol. Microbiol.">
        <title>Sneathiella chungangensis sp. nov., isolated from a marine sand, and emended description of the genus Sneathiella.</title>
        <authorList>
            <person name="Siamphan C."/>
            <person name="Kim H."/>
            <person name="Lee J.S."/>
            <person name="Kim W."/>
        </authorList>
    </citation>
    <scope>NUCLEOTIDE SEQUENCE [LARGE SCALE GENOMIC DNA]</scope>
    <source>
        <strain evidence="1 2">KCTC 32476</strain>
    </source>
</reference>
<proteinExistence type="predicted"/>
<protein>
    <recommendedName>
        <fullName evidence="3">DUF429 domain-containing protein</fullName>
    </recommendedName>
</protein>
<name>A0A845MH30_9PROT</name>
<dbReference type="Proteomes" id="UP000445696">
    <property type="component" value="Unassembled WGS sequence"/>
</dbReference>
<evidence type="ECO:0000313" key="1">
    <source>
        <dbReference type="EMBL" id="MZR23119.1"/>
    </source>
</evidence>
<dbReference type="EMBL" id="WTVA01000014">
    <property type="protein sequence ID" value="MZR23119.1"/>
    <property type="molecule type" value="Genomic_DNA"/>
</dbReference>
<evidence type="ECO:0000313" key="2">
    <source>
        <dbReference type="Proteomes" id="UP000445696"/>
    </source>
</evidence>
<organism evidence="1 2">
    <name type="scientific">Sneathiella chungangensis</name>
    <dbReference type="NCBI Taxonomy" id="1418234"/>
    <lineage>
        <taxon>Bacteria</taxon>
        <taxon>Pseudomonadati</taxon>
        <taxon>Pseudomonadota</taxon>
        <taxon>Alphaproteobacteria</taxon>
        <taxon>Sneathiellales</taxon>
        <taxon>Sneathiellaceae</taxon>
        <taxon>Sneathiella</taxon>
    </lineage>
</organism>
<evidence type="ECO:0008006" key="3">
    <source>
        <dbReference type="Google" id="ProtNLM"/>
    </source>
</evidence>
<dbReference type="RefSeq" id="WP_161339591.1">
    <property type="nucleotide sequence ID" value="NZ_JBHSDG010000003.1"/>
</dbReference>
<dbReference type="OrthoDB" id="9804758at2"/>